<organism evidence="2 3">
    <name type="scientific">Cladophialophora immunda</name>
    <dbReference type="NCBI Taxonomy" id="569365"/>
    <lineage>
        <taxon>Eukaryota</taxon>
        <taxon>Fungi</taxon>
        <taxon>Dikarya</taxon>
        <taxon>Ascomycota</taxon>
        <taxon>Pezizomycotina</taxon>
        <taxon>Eurotiomycetes</taxon>
        <taxon>Chaetothyriomycetidae</taxon>
        <taxon>Chaetothyriales</taxon>
        <taxon>Herpotrichiellaceae</taxon>
        <taxon>Cladophialophora</taxon>
    </lineage>
</organism>
<feature type="region of interest" description="Disordered" evidence="1">
    <location>
        <begin position="1"/>
        <end position="23"/>
    </location>
</feature>
<evidence type="ECO:0000313" key="2">
    <source>
        <dbReference type="EMBL" id="KIW21715.1"/>
    </source>
</evidence>
<dbReference type="EMBL" id="KN847255">
    <property type="protein sequence ID" value="KIW21715.1"/>
    <property type="molecule type" value="Genomic_DNA"/>
</dbReference>
<name>A0A0D2BTG4_9EURO</name>
<gene>
    <name evidence="2" type="ORF">PV07_12853</name>
</gene>
<dbReference type="VEuPathDB" id="FungiDB:PV07_12853"/>
<evidence type="ECO:0000256" key="1">
    <source>
        <dbReference type="SAM" id="MobiDB-lite"/>
    </source>
</evidence>
<protein>
    <submittedName>
        <fullName evidence="2">Uncharacterized protein</fullName>
    </submittedName>
</protein>
<feature type="region of interest" description="Disordered" evidence="1">
    <location>
        <begin position="73"/>
        <end position="99"/>
    </location>
</feature>
<dbReference type="AlphaFoldDB" id="A0A0D2BTG4"/>
<proteinExistence type="predicted"/>
<reference evidence="2 3" key="1">
    <citation type="submission" date="2015-01" db="EMBL/GenBank/DDBJ databases">
        <title>The Genome Sequence of Cladophialophora immunda CBS83496.</title>
        <authorList>
            <consortium name="The Broad Institute Genomics Platform"/>
            <person name="Cuomo C."/>
            <person name="de Hoog S."/>
            <person name="Gorbushina A."/>
            <person name="Stielow B."/>
            <person name="Teixiera M."/>
            <person name="Abouelleil A."/>
            <person name="Chapman S.B."/>
            <person name="Priest M."/>
            <person name="Young S.K."/>
            <person name="Wortman J."/>
            <person name="Nusbaum C."/>
            <person name="Birren B."/>
        </authorList>
    </citation>
    <scope>NUCLEOTIDE SEQUENCE [LARGE SCALE GENOMIC DNA]</scope>
    <source>
        <strain evidence="2 3">CBS 83496</strain>
    </source>
</reference>
<accession>A0A0D2BTG4</accession>
<dbReference type="Proteomes" id="UP000054466">
    <property type="component" value="Unassembled WGS sequence"/>
</dbReference>
<dbReference type="RefSeq" id="XP_016241931.1">
    <property type="nucleotide sequence ID" value="XM_016400424.1"/>
</dbReference>
<dbReference type="GeneID" id="27352047"/>
<sequence length="99" mass="10370">MKLAKKRPSTRAAVVASASTHRPFVAEGEPSAVDGLAAADFTTPQLEQYQALAAAEGISHELPWQAGQGFYTHPPFSFDQDPSMHANPGDLGGDAYAGS</sequence>
<dbReference type="HOGENOM" id="CLU_2320122_0_0_1"/>
<keyword evidence="3" id="KW-1185">Reference proteome</keyword>
<evidence type="ECO:0000313" key="3">
    <source>
        <dbReference type="Proteomes" id="UP000054466"/>
    </source>
</evidence>